<evidence type="ECO:0000313" key="4">
    <source>
        <dbReference type="Proteomes" id="UP001595912"/>
    </source>
</evidence>
<comment type="caution">
    <text evidence="3">The sequence shown here is derived from an EMBL/GenBank/DDBJ whole genome shotgun (WGS) entry which is preliminary data.</text>
</comment>
<dbReference type="Proteomes" id="UP001595912">
    <property type="component" value="Unassembled WGS sequence"/>
</dbReference>
<feature type="domain" description="Transposase IS4-like" evidence="2">
    <location>
        <begin position="18"/>
        <end position="153"/>
    </location>
</feature>
<gene>
    <name evidence="3" type="ORF">ACFPIJ_32955</name>
</gene>
<proteinExistence type="predicted"/>
<accession>A0ABV9W5N1</accession>
<evidence type="ECO:0000313" key="3">
    <source>
        <dbReference type="EMBL" id="MFC5002627.1"/>
    </source>
</evidence>
<feature type="compositionally biased region" description="Basic and acidic residues" evidence="1">
    <location>
        <begin position="198"/>
        <end position="211"/>
    </location>
</feature>
<dbReference type="PANTHER" id="PTHR30007">
    <property type="entry name" value="PHP DOMAIN PROTEIN"/>
    <property type="match status" value="1"/>
</dbReference>
<feature type="region of interest" description="Disordered" evidence="1">
    <location>
        <begin position="157"/>
        <end position="211"/>
    </location>
</feature>
<reference evidence="4" key="1">
    <citation type="journal article" date="2019" name="Int. J. Syst. Evol. Microbiol.">
        <title>The Global Catalogue of Microorganisms (GCM) 10K type strain sequencing project: providing services to taxonomists for standard genome sequencing and annotation.</title>
        <authorList>
            <consortium name="The Broad Institute Genomics Platform"/>
            <consortium name="The Broad Institute Genome Sequencing Center for Infectious Disease"/>
            <person name="Wu L."/>
            <person name="Ma J."/>
        </authorList>
    </citation>
    <scope>NUCLEOTIDE SEQUENCE [LARGE SCALE GENOMIC DNA]</scope>
    <source>
        <strain evidence="4">CGMCC 4.7152</strain>
    </source>
</reference>
<dbReference type="InterPro" id="IPR002559">
    <property type="entry name" value="Transposase_11"/>
</dbReference>
<dbReference type="EMBL" id="JBHSIU010000041">
    <property type="protein sequence ID" value="MFC5002627.1"/>
    <property type="molecule type" value="Genomic_DNA"/>
</dbReference>
<dbReference type="RefSeq" id="WP_380120944.1">
    <property type="nucleotide sequence ID" value="NZ_JBHSIU010000041.1"/>
</dbReference>
<name>A0ABV9W5N1_9ACTN</name>
<dbReference type="PANTHER" id="PTHR30007:SF1">
    <property type="entry name" value="BLR1914 PROTEIN"/>
    <property type="match status" value="1"/>
</dbReference>
<evidence type="ECO:0000259" key="2">
    <source>
        <dbReference type="Pfam" id="PF01609"/>
    </source>
</evidence>
<protein>
    <submittedName>
        <fullName evidence="3">Transposase</fullName>
    </submittedName>
</protein>
<dbReference type="Pfam" id="PF01609">
    <property type="entry name" value="DDE_Tnp_1"/>
    <property type="match status" value="1"/>
</dbReference>
<evidence type="ECO:0000256" key="1">
    <source>
        <dbReference type="SAM" id="MobiDB-lite"/>
    </source>
</evidence>
<feature type="compositionally biased region" description="Basic residues" evidence="1">
    <location>
        <begin position="157"/>
        <end position="166"/>
    </location>
</feature>
<organism evidence="3 4">
    <name type="scientific">Dactylosporangium cerinum</name>
    <dbReference type="NCBI Taxonomy" id="1434730"/>
    <lineage>
        <taxon>Bacteria</taxon>
        <taxon>Bacillati</taxon>
        <taxon>Actinomycetota</taxon>
        <taxon>Actinomycetes</taxon>
        <taxon>Micromonosporales</taxon>
        <taxon>Micromonosporaceae</taxon>
        <taxon>Dactylosporangium</taxon>
    </lineage>
</organism>
<sequence>MHELVLAELRAAGRLDLSAAIVDSSQLRALKGGSAPVRARSTGASWAASTTVITDAAGIPLAVTLTGGNRNDVTQLLPLIDAIPRVRGVRGRPRQRPRRIYADRGYDHDKYRRLVRARGIVPHIARRNTGHGSGLGKHRWYVERTIAWLHAFKKVAPAHRTPRRHPRSTDQPCLLSDLPTPAHSELISKRPNGQPYRIDTHRQSVRADQRP</sequence>
<keyword evidence="4" id="KW-1185">Reference proteome</keyword>